<dbReference type="EMBL" id="CP042831">
    <property type="protein sequence ID" value="QEE48214.1"/>
    <property type="molecule type" value="Genomic_DNA"/>
</dbReference>
<evidence type="ECO:0000313" key="1">
    <source>
        <dbReference type="EMBL" id="QEE48214.1"/>
    </source>
</evidence>
<name>A0A5B9FMC5_9FLAO</name>
<dbReference type="AlphaFoldDB" id="A0A5B9FMC5"/>
<dbReference type="Proteomes" id="UP000321222">
    <property type="component" value="Chromosome"/>
</dbReference>
<dbReference type="KEGG" id="fak:FUA48_01065"/>
<accession>A0A5B9FMC5</accession>
<protein>
    <recommendedName>
        <fullName evidence="3">Carboxypeptidase regulatory-like domain-containing protein</fullName>
    </recommendedName>
</protein>
<dbReference type="OrthoDB" id="679547at2"/>
<dbReference type="RefSeq" id="WP_147581712.1">
    <property type="nucleotide sequence ID" value="NZ_CP042831.1"/>
</dbReference>
<dbReference type="Gene3D" id="2.60.40.1930">
    <property type="match status" value="1"/>
</dbReference>
<reference evidence="1 2" key="1">
    <citation type="submission" date="2019-08" db="EMBL/GenBank/DDBJ databases">
        <title>Flavobacterium alkalisoli sp. nov., isolated from rhizosphere soil of Suaeda salsa.</title>
        <authorList>
            <person name="Sun J.-Q."/>
            <person name="Xu L."/>
        </authorList>
    </citation>
    <scope>NUCLEOTIDE SEQUENCE [LARGE SCALE GENOMIC DNA]</scope>
    <source>
        <strain evidence="1 2">XS-5</strain>
    </source>
</reference>
<gene>
    <name evidence="1" type="ORF">FUA48_01065</name>
</gene>
<keyword evidence="2" id="KW-1185">Reference proteome</keyword>
<organism evidence="1 2">
    <name type="scientific">Flavobacterium alkalisoli</name>
    <dbReference type="NCBI Taxonomy" id="2602769"/>
    <lineage>
        <taxon>Bacteria</taxon>
        <taxon>Pseudomonadati</taxon>
        <taxon>Bacteroidota</taxon>
        <taxon>Flavobacteriia</taxon>
        <taxon>Flavobacteriales</taxon>
        <taxon>Flavobacteriaceae</taxon>
        <taxon>Flavobacterium</taxon>
    </lineage>
</organism>
<proteinExistence type="predicted"/>
<sequence>MKKLLSLISLTCFLSFHITYGQENKIQEIVSVVKNYYSLERENIHVHLNKSIFIANENIWFKGYIYYSKKNTPFFSTTNIFALLKNSENETLVSKLLYGSAGSFEGSFELPENLNSGIYYLQFYTNWMNNFSEDQSAIYKIEVINPNSPGKSTANDTEVKINVYPEGGVFLKNKTNTLGVSVKGCKNQPLPITEVLLYNNNETIQTIPLDKNGFGKFEYYALEEKSTDSLSVILSDKTYTVALPEAQEKGITLKLTNKANSNKTLLELKTNKNTYNEIQNSPIYILIHKDENAFILETKFTDNITDQELVIIDDYLFSGLNTIRILDSNLNEVAQRLLYKDFENSTPVKITQSGKENGDILFSGETAANANLSITVLPSQTKSLSNNSILNDFMLSPYIQNYYDINTFEYFNNDTKPNENLDQYLLCSKSKYKWQSIKQNPPKEKYSFDIGLKIKGVINQNLKEGKSYIVRLTSYDALIEEKTEVINKNEFYFDNLILADSCKLNFELLENGKSITPKLYVNTLNNTSKYNKEYIPEDSTCYSSGNVSSPDDFPDIEKETIRLKEVVIETKREKLQYANTLGNGQLRGYKITKAESVGFPTVLDLIRYEGYEVRNRPDSAVAVYGRWGNTINGMKSSPDVYLDNFRLMKLDILRDILTSEVDEFYINKHMSAPTVQNRIGIIKIYRKKQPFNETKERPLFNYTVEDGFEKISPFKNTTYTSGYNGIGFRNYGLIHWLPTIISDENGKFNFSIQLIYKGEVKIIIKGVTPEGKIISEVKTINL</sequence>
<evidence type="ECO:0008006" key="3">
    <source>
        <dbReference type="Google" id="ProtNLM"/>
    </source>
</evidence>
<evidence type="ECO:0000313" key="2">
    <source>
        <dbReference type="Proteomes" id="UP000321222"/>
    </source>
</evidence>